<proteinExistence type="inferred from homology"/>
<dbReference type="PROSITE" id="PS51898">
    <property type="entry name" value="TYR_RECOMBINASE"/>
    <property type="match status" value="1"/>
</dbReference>
<evidence type="ECO:0000313" key="8">
    <source>
        <dbReference type="EMBL" id="MCF4100065.1"/>
    </source>
</evidence>
<dbReference type="PROSITE" id="PS51900">
    <property type="entry name" value="CB"/>
    <property type="match status" value="1"/>
</dbReference>
<sequence length="392" mass="45575">MPKIKLYPIVHRNAAQIAVAFEYDEQLKAHLKKLTEVKWSKTLGVYYVLQTQENLEILKNHLADECYEFEETGLQNGLIEVNWERELLKNSLSKEVKKSLWEYVSYLRGKRFGESTVKTYYNFALKFVKFQKKPLNEITNRDVELFIEKEIAGQKYAVSTHRQCISALKHFAELHCYSEIDVSALRRPKKDRLLPTVLSQEQVLDLLRATRNLKHRAVLALIYSSGLRLGELLSLKLSNIDIDRRQILVKQAKGRKDRYVVMADSFIPLLFNYLGTYSPKIYFVEGQNGEVYSASSVRSFLKLACKRARIIKRVTPHTLRHSYATHMLENGIGLRYIQELLGHSKPETTMIYTHVAQKDLMQIVSPLDLAVKKLAKPQENDQNLRLSRDIFR</sequence>
<comment type="caution">
    <text evidence="8">The sequence shown here is derived from an EMBL/GenBank/DDBJ whole genome shotgun (WGS) entry which is preliminary data.</text>
</comment>
<dbReference type="SUPFAM" id="SSF56349">
    <property type="entry name" value="DNA breaking-rejoining enzymes"/>
    <property type="match status" value="1"/>
</dbReference>
<dbReference type="Proteomes" id="UP001179363">
    <property type="component" value="Unassembled WGS sequence"/>
</dbReference>
<evidence type="ECO:0000259" key="6">
    <source>
        <dbReference type="PROSITE" id="PS51898"/>
    </source>
</evidence>
<protein>
    <submittedName>
        <fullName evidence="8">Site-specific integrase</fullName>
    </submittedName>
</protein>
<dbReference type="RefSeq" id="WP_236132234.1">
    <property type="nucleotide sequence ID" value="NZ_JAKGTH010000006.1"/>
</dbReference>
<name>A0ABS9EE65_9FLAO</name>
<comment type="similarity">
    <text evidence="1">Belongs to the 'phage' integrase family.</text>
</comment>
<evidence type="ECO:0000256" key="4">
    <source>
        <dbReference type="ARBA" id="ARBA00023172"/>
    </source>
</evidence>
<dbReference type="PANTHER" id="PTHR30349:SF64">
    <property type="entry name" value="PROPHAGE INTEGRASE INTD-RELATED"/>
    <property type="match status" value="1"/>
</dbReference>
<evidence type="ECO:0000256" key="2">
    <source>
        <dbReference type="ARBA" id="ARBA00022908"/>
    </source>
</evidence>
<organism evidence="8 9">
    <name type="scientific">Gillisia lutea</name>
    <dbReference type="NCBI Taxonomy" id="2909668"/>
    <lineage>
        <taxon>Bacteria</taxon>
        <taxon>Pseudomonadati</taxon>
        <taxon>Bacteroidota</taxon>
        <taxon>Flavobacteriia</taxon>
        <taxon>Flavobacteriales</taxon>
        <taxon>Flavobacteriaceae</taxon>
        <taxon>Gillisia</taxon>
    </lineage>
</organism>
<dbReference type="InterPro" id="IPR013762">
    <property type="entry name" value="Integrase-like_cat_sf"/>
</dbReference>
<reference evidence="8" key="1">
    <citation type="submission" date="2022-01" db="EMBL/GenBank/DDBJ databases">
        <title>Gillisia lutea sp. nov., isolated from marine plastic residues from the Malvarosa beach (Valencia, Spain).</title>
        <authorList>
            <person name="Vidal-Verdu A."/>
            <person name="Molina-Menor E."/>
            <person name="Satari L."/>
            <person name="Pascual J."/>
            <person name="Pereto J."/>
            <person name="Porcar M."/>
        </authorList>
    </citation>
    <scope>NUCLEOTIDE SEQUENCE</scope>
    <source>
        <strain evidence="8">M10.2A</strain>
    </source>
</reference>
<feature type="domain" description="Tyr recombinase" evidence="6">
    <location>
        <begin position="193"/>
        <end position="365"/>
    </location>
</feature>
<dbReference type="Gene3D" id="1.10.150.130">
    <property type="match status" value="1"/>
</dbReference>
<dbReference type="Pfam" id="PF13495">
    <property type="entry name" value="Phage_int_SAM_4"/>
    <property type="match status" value="1"/>
</dbReference>
<dbReference type="InterPro" id="IPR011010">
    <property type="entry name" value="DNA_brk_join_enz"/>
</dbReference>
<evidence type="ECO:0000313" key="9">
    <source>
        <dbReference type="Proteomes" id="UP001179363"/>
    </source>
</evidence>
<keyword evidence="9" id="KW-1185">Reference proteome</keyword>
<dbReference type="EMBL" id="JAKGTH010000006">
    <property type="protein sequence ID" value="MCF4100065.1"/>
    <property type="molecule type" value="Genomic_DNA"/>
</dbReference>
<dbReference type="InterPro" id="IPR010998">
    <property type="entry name" value="Integrase_recombinase_N"/>
</dbReference>
<keyword evidence="2" id="KW-0229">DNA integration</keyword>
<evidence type="ECO:0000259" key="7">
    <source>
        <dbReference type="PROSITE" id="PS51900"/>
    </source>
</evidence>
<evidence type="ECO:0000256" key="3">
    <source>
        <dbReference type="ARBA" id="ARBA00023125"/>
    </source>
</evidence>
<dbReference type="InterPro" id="IPR004107">
    <property type="entry name" value="Integrase_SAM-like_N"/>
</dbReference>
<keyword evidence="4" id="KW-0233">DNA recombination</keyword>
<dbReference type="Pfam" id="PF00589">
    <property type="entry name" value="Phage_integrase"/>
    <property type="match status" value="1"/>
</dbReference>
<dbReference type="InterPro" id="IPR050090">
    <property type="entry name" value="Tyrosine_recombinase_XerCD"/>
</dbReference>
<dbReference type="InterPro" id="IPR044068">
    <property type="entry name" value="CB"/>
</dbReference>
<keyword evidence="3 5" id="KW-0238">DNA-binding</keyword>
<accession>A0ABS9EE65</accession>
<gene>
    <name evidence="8" type="ORF">L1I30_00155</name>
</gene>
<dbReference type="PANTHER" id="PTHR30349">
    <property type="entry name" value="PHAGE INTEGRASE-RELATED"/>
    <property type="match status" value="1"/>
</dbReference>
<evidence type="ECO:0000256" key="1">
    <source>
        <dbReference type="ARBA" id="ARBA00008857"/>
    </source>
</evidence>
<feature type="domain" description="Core-binding (CB)" evidence="7">
    <location>
        <begin position="94"/>
        <end position="173"/>
    </location>
</feature>
<dbReference type="Gene3D" id="1.10.443.10">
    <property type="entry name" value="Intergrase catalytic core"/>
    <property type="match status" value="1"/>
</dbReference>
<evidence type="ECO:0000256" key="5">
    <source>
        <dbReference type="PROSITE-ProRule" id="PRU01248"/>
    </source>
</evidence>
<dbReference type="InterPro" id="IPR002104">
    <property type="entry name" value="Integrase_catalytic"/>
</dbReference>